<evidence type="ECO:0000313" key="2">
    <source>
        <dbReference type="Proteomes" id="UP000022910"/>
    </source>
</evidence>
<dbReference type="HOGENOM" id="CLU_2559447_0_0_1"/>
<dbReference type="EMBL" id="JEMT01012926">
    <property type="protein sequence ID" value="EXX74397.1"/>
    <property type="molecule type" value="Genomic_DNA"/>
</dbReference>
<dbReference type="OrthoDB" id="2407912at2759"/>
<gene>
    <name evidence="1" type="ORF">RirG_051450</name>
</gene>
<proteinExistence type="predicted"/>
<keyword evidence="2" id="KW-1185">Reference proteome</keyword>
<dbReference type="AlphaFoldDB" id="A0A015JXX9"/>
<reference evidence="1 2" key="1">
    <citation type="submission" date="2014-02" db="EMBL/GenBank/DDBJ databases">
        <title>Single nucleus genome sequencing reveals high similarity among nuclei of an endomycorrhizal fungus.</title>
        <authorList>
            <person name="Lin K."/>
            <person name="Geurts R."/>
            <person name="Zhang Z."/>
            <person name="Limpens E."/>
            <person name="Saunders D.G."/>
            <person name="Mu D."/>
            <person name="Pang E."/>
            <person name="Cao H."/>
            <person name="Cha H."/>
            <person name="Lin T."/>
            <person name="Zhou Q."/>
            <person name="Shang Y."/>
            <person name="Li Y."/>
            <person name="Ivanov S."/>
            <person name="Sharma T."/>
            <person name="Velzen R.V."/>
            <person name="Ruijter N.D."/>
            <person name="Aanen D.K."/>
            <person name="Win J."/>
            <person name="Kamoun S."/>
            <person name="Bisseling T."/>
            <person name="Huang S."/>
        </authorList>
    </citation>
    <scope>NUCLEOTIDE SEQUENCE [LARGE SCALE GENOMIC DNA]</scope>
    <source>
        <strain evidence="2">DAOM197198w</strain>
    </source>
</reference>
<name>A0A015JXX9_RHIIW</name>
<organism evidence="1 2">
    <name type="scientific">Rhizophagus irregularis (strain DAOM 197198w)</name>
    <name type="common">Glomus intraradices</name>
    <dbReference type="NCBI Taxonomy" id="1432141"/>
    <lineage>
        <taxon>Eukaryota</taxon>
        <taxon>Fungi</taxon>
        <taxon>Fungi incertae sedis</taxon>
        <taxon>Mucoromycota</taxon>
        <taxon>Glomeromycotina</taxon>
        <taxon>Glomeromycetes</taxon>
        <taxon>Glomerales</taxon>
        <taxon>Glomeraceae</taxon>
        <taxon>Rhizophagus</taxon>
    </lineage>
</organism>
<accession>A0A015JXX9</accession>
<dbReference type="Proteomes" id="UP000022910">
    <property type="component" value="Unassembled WGS sequence"/>
</dbReference>
<sequence length="82" mass="9405">MTDNTDSINVMTADTKSDELNSGKCSCVNQRHMIKEKYEEYYGYYQTFKDKVVTFIRESVGRQNITVDDESKKSSSNVTSSK</sequence>
<protein>
    <submittedName>
        <fullName evidence="1">Uncharacterized protein</fullName>
    </submittedName>
</protein>
<evidence type="ECO:0000313" key="1">
    <source>
        <dbReference type="EMBL" id="EXX74397.1"/>
    </source>
</evidence>
<comment type="caution">
    <text evidence="1">The sequence shown here is derived from an EMBL/GenBank/DDBJ whole genome shotgun (WGS) entry which is preliminary data.</text>
</comment>